<dbReference type="InterPro" id="IPR036812">
    <property type="entry name" value="NAD(P)_OxRdtase_dom_sf"/>
</dbReference>
<reference evidence="6 7" key="1">
    <citation type="journal article" date="2016" name="BMC Genomics">
        <title>Genome sequencing and secondary metabolism of the postharvest pathogen Penicillium griseofulvum.</title>
        <authorList>
            <person name="Banani H."/>
            <person name="Marcet-Houben M."/>
            <person name="Ballester A.R."/>
            <person name="Abbruscato P."/>
            <person name="Gonzalez-Candelas L."/>
            <person name="Gabaldon T."/>
            <person name="Spadaro D."/>
        </authorList>
    </citation>
    <scope>NUCLEOTIDE SEQUENCE [LARGE SCALE GENOMIC DNA]</scope>
    <source>
        <strain evidence="6 7">PG3</strain>
    </source>
</reference>
<organism evidence="6 7">
    <name type="scientific">Penicillium patulum</name>
    <name type="common">Penicillium griseofulvum</name>
    <dbReference type="NCBI Taxonomy" id="5078"/>
    <lineage>
        <taxon>Eukaryota</taxon>
        <taxon>Fungi</taxon>
        <taxon>Dikarya</taxon>
        <taxon>Ascomycota</taxon>
        <taxon>Pezizomycotina</taxon>
        <taxon>Eurotiomycetes</taxon>
        <taxon>Eurotiomycetidae</taxon>
        <taxon>Eurotiales</taxon>
        <taxon>Aspergillaceae</taxon>
        <taxon>Penicillium</taxon>
    </lineage>
</organism>
<evidence type="ECO:0000256" key="1">
    <source>
        <dbReference type="ARBA" id="ARBA00022857"/>
    </source>
</evidence>
<comment type="caution">
    <text evidence="6">The sequence shown here is derived from an EMBL/GenBank/DDBJ whole genome shotgun (WGS) entry which is preliminary data.</text>
</comment>
<keyword evidence="1" id="KW-0521">NADP</keyword>
<dbReference type="CDD" id="cd19079">
    <property type="entry name" value="AKR_EcYajO-like"/>
    <property type="match status" value="1"/>
</dbReference>
<dbReference type="Proteomes" id="UP000070168">
    <property type="component" value="Unassembled WGS sequence"/>
</dbReference>
<dbReference type="AlphaFoldDB" id="A0A135LWM0"/>
<feature type="compositionally biased region" description="Polar residues" evidence="4">
    <location>
        <begin position="263"/>
        <end position="279"/>
    </location>
</feature>
<dbReference type="GO" id="GO:0016491">
    <property type="term" value="F:oxidoreductase activity"/>
    <property type="evidence" value="ECO:0007669"/>
    <property type="project" value="UniProtKB-KW"/>
</dbReference>
<evidence type="ECO:0000256" key="2">
    <source>
        <dbReference type="ARBA" id="ARBA00023002"/>
    </source>
</evidence>
<protein>
    <recommendedName>
        <fullName evidence="5">NADP-dependent oxidoreductase domain-containing protein</fullName>
    </recommendedName>
</protein>
<dbReference type="InterPro" id="IPR050523">
    <property type="entry name" value="AKR_Detox_Biosynth"/>
</dbReference>
<dbReference type="OMA" id="EREMIKY"/>
<dbReference type="PANTHER" id="PTHR43364:SF9">
    <property type="entry name" value="OXIDOREDUCTASE"/>
    <property type="match status" value="1"/>
</dbReference>
<dbReference type="Pfam" id="PF00248">
    <property type="entry name" value="Aldo_ket_red"/>
    <property type="match status" value="1"/>
</dbReference>
<dbReference type="OrthoDB" id="48988at2759"/>
<feature type="region of interest" description="Disordered" evidence="4">
    <location>
        <begin position="258"/>
        <end position="281"/>
    </location>
</feature>
<comment type="similarity">
    <text evidence="3">Belongs to the aldo/keto reductase family. Aldo/keto reductase 2 subfamily.</text>
</comment>
<dbReference type="PANTHER" id="PTHR43364">
    <property type="entry name" value="NADH-SPECIFIC METHYLGLYOXAL REDUCTASE-RELATED"/>
    <property type="match status" value="1"/>
</dbReference>
<accession>A0A135LWM0</accession>
<dbReference type="FunFam" id="3.20.20.100:FF:000004">
    <property type="entry name" value="Oxidoreductase, aldo/keto reductase"/>
    <property type="match status" value="1"/>
</dbReference>
<evidence type="ECO:0000313" key="6">
    <source>
        <dbReference type="EMBL" id="KXG53363.1"/>
    </source>
</evidence>
<dbReference type="Gene3D" id="3.20.20.100">
    <property type="entry name" value="NADP-dependent oxidoreductase domain"/>
    <property type="match status" value="1"/>
</dbReference>
<keyword evidence="2" id="KW-0560">Oxidoreductase</keyword>
<evidence type="ECO:0000256" key="3">
    <source>
        <dbReference type="ARBA" id="ARBA00038157"/>
    </source>
</evidence>
<sequence>MSLSHLPEGVAKSMAETKVEYKRLGNSGLRVSVPIVGCMSIGNPEWAPWVAGADKALPLLKAAYDRGVNTWDTANIYSNGDSERVIAQAIKEYQIPRHKLVLMTKAYSCVGEQQFHAYPIIEDLKKTKDYVNQFGLSRTAIFKALNDSLKRLETDYIDVFWIHRFDPDTPIEETMHALHDLVVAGKIRYLGASSMWTYEFVMMQSYAEKMGLTKFVAMQNRYNLLYREEEREMIKYCNLTGVAVVPWGPLAEGQLARPLKVRGTTTRSSGGNETPSSLRPESEEIINRVEELAKRKGWTMSQVTLAWQCKRVTSPIIGFSSVDRLEDALSARGKQLTAEEEKYLEEVYTPVEVEGHF</sequence>
<name>A0A135LWM0_PENPA</name>
<keyword evidence="7" id="KW-1185">Reference proteome</keyword>
<evidence type="ECO:0000256" key="4">
    <source>
        <dbReference type="SAM" id="MobiDB-lite"/>
    </source>
</evidence>
<dbReference type="GO" id="GO:0005829">
    <property type="term" value="C:cytosol"/>
    <property type="evidence" value="ECO:0007669"/>
    <property type="project" value="UniProtKB-ARBA"/>
</dbReference>
<dbReference type="SUPFAM" id="SSF51430">
    <property type="entry name" value="NAD(P)-linked oxidoreductase"/>
    <property type="match status" value="1"/>
</dbReference>
<dbReference type="RefSeq" id="XP_040651898.1">
    <property type="nucleotide sequence ID" value="XM_040788126.1"/>
</dbReference>
<dbReference type="GeneID" id="63703426"/>
<proteinExistence type="inferred from homology"/>
<dbReference type="InterPro" id="IPR023210">
    <property type="entry name" value="NADP_OxRdtase_dom"/>
</dbReference>
<dbReference type="STRING" id="5078.A0A135LWM0"/>
<dbReference type="EMBL" id="LHQR01000014">
    <property type="protein sequence ID" value="KXG53363.1"/>
    <property type="molecule type" value="Genomic_DNA"/>
</dbReference>
<gene>
    <name evidence="6" type="ORF">PGRI_004130</name>
</gene>
<evidence type="ECO:0000259" key="5">
    <source>
        <dbReference type="Pfam" id="PF00248"/>
    </source>
</evidence>
<evidence type="ECO:0000313" key="7">
    <source>
        <dbReference type="Proteomes" id="UP000070168"/>
    </source>
</evidence>
<feature type="domain" description="NADP-dependent oxidoreductase" evidence="5">
    <location>
        <begin position="36"/>
        <end position="348"/>
    </location>
</feature>